<evidence type="ECO:0000313" key="2">
    <source>
        <dbReference type="EMBL" id="MCG2589664.1"/>
    </source>
</evidence>
<dbReference type="InterPro" id="IPR004360">
    <property type="entry name" value="Glyas_Fos-R_dOase_dom"/>
</dbReference>
<dbReference type="InterPro" id="IPR052537">
    <property type="entry name" value="Extradiol_RC_dioxygenase"/>
</dbReference>
<reference evidence="2" key="1">
    <citation type="submission" date="2022-01" db="EMBL/GenBank/DDBJ databases">
        <authorList>
            <person name="Wang Y."/>
        </authorList>
    </citation>
    <scope>NUCLEOTIDE SEQUENCE</scope>
    <source>
        <strain evidence="2">WB101</strain>
    </source>
</reference>
<feature type="domain" description="VOC" evidence="1">
    <location>
        <begin position="154"/>
        <end position="272"/>
    </location>
</feature>
<feature type="domain" description="VOC" evidence="1">
    <location>
        <begin position="7"/>
        <end position="132"/>
    </location>
</feature>
<reference evidence="2" key="2">
    <citation type="submission" date="2024-05" db="EMBL/GenBank/DDBJ databases">
        <title>Rhodohalobacter halophilus gen. nov., sp. nov., a moderately halophilic member of the family Balneolaceae.</title>
        <authorList>
            <person name="Xia J."/>
        </authorList>
    </citation>
    <scope>NUCLEOTIDE SEQUENCE</scope>
    <source>
        <strain evidence="2">WB101</strain>
    </source>
</reference>
<comment type="caution">
    <text evidence="2">The sequence shown here is derived from an EMBL/GenBank/DDBJ whole genome shotgun (WGS) entry which is preliminary data.</text>
</comment>
<dbReference type="PROSITE" id="PS51819">
    <property type="entry name" value="VOC"/>
    <property type="match status" value="2"/>
</dbReference>
<keyword evidence="3" id="KW-1185">Reference proteome</keyword>
<dbReference type="SUPFAM" id="SSF54593">
    <property type="entry name" value="Glyoxalase/Bleomycin resistance protein/Dihydroxybiphenyl dioxygenase"/>
    <property type="match status" value="1"/>
</dbReference>
<protein>
    <submittedName>
        <fullName evidence="2">VOC family protein</fullName>
    </submittedName>
</protein>
<proteinExistence type="predicted"/>
<dbReference type="RefSeq" id="WP_237855024.1">
    <property type="nucleotide sequence ID" value="NZ_JAKLWS010000019.1"/>
</dbReference>
<sequence>MKRDNKGIHHISIISGDAQINADFYVKKLGLRMVLKSVNQDDPGTYHLFYANAEGEPGSSITFFPWKRAVKSNTGTGEVERISFSVPMDSISYWQDRFESLNISASGPFERFGKNVLPFEVPDGLKLEIIEDDRSNDLPGWKDSDVPLDKAIRGFWGANLLLSQTEETAEILTDILGFEKTSEEGNQTLFETGSKLGHSVILEKADDAQYGKTGRGTVHHIAFRTKDEEELKEFRQQVIAKGLSPTNVIDRHVFKSVYFQTPGGVLFEMATDGPGYQSVASRDEKMGKELFLPDFLESKRDMIEQRLEPIEV</sequence>
<dbReference type="InterPro" id="IPR037523">
    <property type="entry name" value="VOC_core"/>
</dbReference>
<accession>A0ABS9KFL9</accession>
<name>A0ABS9KFL9_9BACT</name>
<evidence type="ECO:0000313" key="3">
    <source>
        <dbReference type="Proteomes" id="UP001165366"/>
    </source>
</evidence>
<evidence type="ECO:0000259" key="1">
    <source>
        <dbReference type="PROSITE" id="PS51819"/>
    </source>
</evidence>
<dbReference type="PANTHER" id="PTHR36110">
    <property type="entry name" value="RING-CLEAVING DIOXYGENASE MHQE-RELATED"/>
    <property type="match status" value="1"/>
</dbReference>
<dbReference type="Gene3D" id="3.10.180.10">
    <property type="entry name" value="2,3-Dihydroxybiphenyl 1,2-Dioxygenase, domain 1"/>
    <property type="match status" value="2"/>
</dbReference>
<dbReference type="Pfam" id="PF00903">
    <property type="entry name" value="Glyoxalase"/>
    <property type="match status" value="2"/>
</dbReference>
<dbReference type="EMBL" id="JAKLWS010000019">
    <property type="protein sequence ID" value="MCG2589664.1"/>
    <property type="molecule type" value="Genomic_DNA"/>
</dbReference>
<dbReference type="InterPro" id="IPR029068">
    <property type="entry name" value="Glyas_Bleomycin-R_OHBP_Dase"/>
</dbReference>
<dbReference type="PANTHER" id="PTHR36110:SF4">
    <property type="entry name" value="RING-CLEAVING DIOXYGENASE MHQA-RELATED"/>
    <property type="match status" value="1"/>
</dbReference>
<organism evidence="2 3">
    <name type="scientific">Rhodohalobacter sulfatireducens</name>
    <dbReference type="NCBI Taxonomy" id="2911366"/>
    <lineage>
        <taxon>Bacteria</taxon>
        <taxon>Pseudomonadati</taxon>
        <taxon>Balneolota</taxon>
        <taxon>Balneolia</taxon>
        <taxon>Balneolales</taxon>
        <taxon>Balneolaceae</taxon>
        <taxon>Rhodohalobacter</taxon>
    </lineage>
</organism>
<gene>
    <name evidence="2" type="ORF">L6773_13880</name>
</gene>
<dbReference type="Proteomes" id="UP001165366">
    <property type="component" value="Unassembled WGS sequence"/>
</dbReference>